<accession>A0ABP4WVB2</accession>
<dbReference type="SUPFAM" id="SSF52540">
    <property type="entry name" value="P-loop containing nucleoside triphosphate hydrolases"/>
    <property type="match status" value="2"/>
</dbReference>
<comment type="caution">
    <text evidence="13">The sequence shown here is derived from an EMBL/GenBank/DDBJ whole genome shotgun (WGS) entry which is preliminary data.</text>
</comment>
<keyword evidence="14" id="KW-1185">Reference proteome</keyword>
<name>A0ABP4WVB2_9MICO</name>
<keyword evidence="4 10" id="KW-0378">Hydrolase</keyword>
<organism evidence="13 14">
    <name type="scientific">Nostocoides vanveenii</name>
    <dbReference type="NCBI Taxonomy" id="330835"/>
    <lineage>
        <taxon>Bacteria</taxon>
        <taxon>Bacillati</taxon>
        <taxon>Actinomycetota</taxon>
        <taxon>Actinomycetes</taxon>
        <taxon>Micrococcales</taxon>
        <taxon>Intrasporangiaceae</taxon>
        <taxon>Nostocoides</taxon>
    </lineage>
</organism>
<evidence type="ECO:0000256" key="10">
    <source>
        <dbReference type="HAMAP-Rule" id="MF_01486"/>
    </source>
</evidence>
<reference evidence="14" key="1">
    <citation type="journal article" date="2019" name="Int. J. Syst. Evol. Microbiol.">
        <title>The Global Catalogue of Microorganisms (GCM) 10K type strain sequencing project: providing services to taxonomists for standard genome sequencing and annotation.</title>
        <authorList>
            <consortium name="The Broad Institute Genomics Platform"/>
            <consortium name="The Broad Institute Genome Sequencing Center for Infectious Disease"/>
            <person name="Wu L."/>
            <person name="Ma J."/>
        </authorList>
    </citation>
    <scope>NUCLEOTIDE SEQUENCE [LARGE SCALE GENOMIC DNA]</scope>
    <source>
        <strain evidence="14">JCM 15591</strain>
    </source>
</reference>
<evidence type="ECO:0000256" key="2">
    <source>
        <dbReference type="ARBA" id="ARBA00022741"/>
    </source>
</evidence>
<dbReference type="InterPro" id="IPR041500">
    <property type="entry name" value="RecC_C"/>
</dbReference>
<keyword evidence="5 10" id="KW-0347">Helicase</keyword>
<keyword evidence="2 10" id="KW-0547">Nucleotide-binding</keyword>
<evidence type="ECO:0000259" key="12">
    <source>
        <dbReference type="Pfam" id="PF17946"/>
    </source>
</evidence>
<dbReference type="SUPFAM" id="SSF52980">
    <property type="entry name" value="Restriction endonuclease-like"/>
    <property type="match status" value="1"/>
</dbReference>
<dbReference type="PANTHER" id="PTHR30591">
    <property type="entry name" value="RECBCD ENZYME SUBUNIT RECC"/>
    <property type="match status" value="1"/>
</dbReference>
<gene>
    <name evidence="10 13" type="primary">recC</name>
    <name evidence="13" type="ORF">GCM10009810_23740</name>
</gene>
<evidence type="ECO:0000256" key="4">
    <source>
        <dbReference type="ARBA" id="ARBA00022801"/>
    </source>
</evidence>
<comment type="similarity">
    <text evidence="10">Belongs to the RecC family.</text>
</comment>
<dbReference type="PIRSF" id="PIRSF000980">
    <property type="entry name" value="RecC"/>
    <property type="match status" value="1"/>
</dbReference>
<dbReference type="Gene3D" id="3.40.50.10930">
    <property type="match status" value="1"/>
</dbReference>
<dbReference type="Gene3D" id="1.10.486.10">
    <property type="entry name" value="PCRA, domain 4"/>
    <property type="match status" value="1"/>
</dbReference>
<evidence type="ECO:0000256" key="6">
    <source>
        <dbReference type="ARBA" id="ARBA00022839"/>
    </source>
</evidence>
<comment type="miscellaneous">
    <text evidence="10">In the RecBCD complex, RecB has a slow 3'-5' helicase, an exonuclease activity and loads RecA onto ssDNA, RecD has a fast 5'-3' helicase activity, while RecC stimulates the ATPase and processivity of the RecB helicase and contributes to recognition of the Chi site.</text>
</comment>
<dbReference type="Proteomes" id="UP001501475">
    <property type="component" value="Unassembled WGS sequence"/>
</dbReference>
<keyword evidence="1 10" id="KW-0540">Nuclease</keyword>
<dbReference type="InterPro" id="IPR027417">
    <property type="entry name" value="P-loop_NTPase"/>
</dbReference>
<keyword evidence="7 10" id="KW-0067">ATP-binding</keyword>
<dbReference type="InterPro" id="IPR013986">
    <property type="entry name" value="DExx_box_DNA_helicase_dom_sf"/>
</dbReference>
<comment type="subunit">
    <text evidence="10">Heterotrimer of RecB, RecC and RecD. All subunits contribute to DNA-binding.</text>
</comment>
<evidence type="ECO:0000256" key="5">
    <source>
        <dbReference type="ARBA" id="ARBA00022806"/>
    </source>
</evidence>
<dbReference type="Gene3D" id="3.40.50.300">
    <property type="entry name" value="P-loop containing nucleotide triphosphate hydrolases"/>
    <property type="match status" value="1"/>
</dbReference>
<keyword evidence="9 10" id="KW-0234">DNA repair</keyword>
<dbReference type="InterPro" id="IPR006697">
    <property type="entry name" value="RecC"/>
</dbReference>
<evidence type="ECO:0000256" key="8">
    <source>
        <dbReference type="ARBA" id="ARBA00023125"/>
    </source>
</evidence>
<evidence type="ECO:0000256" key="1">
    <source>
        <dbReference type="ARBA" id="ARBA00022722"/>
    </source>
</evidence>
<protein>
    <recommendedName>
        <fullName evidence="10">RecBCD enzyme subunit RecC</fullName>
    </recommendedName>
    <alternativeName>
        <fullName evidence="10">Exonuclease V subunit RecC</fullName>
        <shortName evidence="10">ExoV subunit RecC</shortName>
    </alternativeName>
    <alternativeName>
        <fullName evidence="10">Helicase/nuclease RecBCD subunit RecC</fullName>
    </alternativeName>
</protein>
<keyword evidence="8 10" id="KW-0238">DNA-binding</keyword>
<dbReference type="EMBL" id="BAAAPN010000054">
    <property type="protein sequence ID" value="GAA1763893.1"/>
    <property type="molecule type" value="Genomic_DNA"/>
</dbReference>
<keyword evidence="6 10" id="KW-0269">Exonuclease</keyword>
<comment type="function">
    <text evidence="10">A helicase/nuclease that prepares dsDNA breaks (DSB) for recombinational DNA repair. Binds to DSBs and unwinds DNA via a highly rapid and processive ATP-dependent bidirectional helicase activity. Unwinds dsDNA until it encounters a Chi (crossover hotspot instigator) sequence from the 3' direction. Cuts ssDNA a few nucleotides 3' to the Chi site. The properties and activities of the enzyme are changed at Chi. The Chi-altered holoenzyme produces a long 3'-ssDNA overhang and facilitates RecA-binding to the ssDNA for homologous DNA recombination and repair. Holoenzyme degrades any linearized DNA that is unable to undergo homologous recombination. In the holoenzyme this subunit recognizes the wild-type Chi sequence, and when added to isolated RecB increases its ATP-dependent helicase processivity.</text>
</comment>
<dbReference type="PANTHER" id="PTHR30591:SF1">
    <property type="entry name" value="RECBCD ENZYME SUBUNIT RECC"/>
    <property type="match status" value="1"/>
</dbReference>
<dbReference type="Gene3D" id="1.10.10.160">
    <property type="match status" value="1"/>
</dbReference>
<evidence type="ECO:0000256" key="9">
    <source>
        <dbReference type="ARBA" id="ARBA00023204"/>
    </source>
</evidence>
<evidence type="ECO:0000256" key="3">
    <source>
        <dbReference type="ARBA" id="ARBA00022763"/>
    </source>
</evidence>
<dbReference type="Pfam" id="PF04257">
    <property type="entry name" value="Exonuc_V_gamma"/>
    <property type="match status" value="1"/>
</dbReference>
<evidence type="ECO:0000313" key="13">
    <source>
        <dbReference type="EMBL" id="GAA1763893.1"/>
    </source>
</evidence>
<sequence>MSLMAVHLHRARRTDLLADGLAGVLAVPLADPFAQEVVVVPAKGVERWLTQRLAHRLGARPGGDDGVCAGVDFRTPNSLVTLLLGTDRDDPWLPAQLVWPVLAAIDAQLDQPWARALATHLGHGDESPMGRIRAQRRYSVASRLAGLFHSYAGQRPALLAAWESGDDAAPDASWPDGAGGALDSDLRWQPHLWRAIVAGIDAPTPGKRHTDTVARLRSGEDMPDLPVRLSLFGHTRLARTEIELLDALGTHRDVHVWLPHPSPRLWQKLTPALTEPVIPRADDGTGALVGHPLLASLGRDLRELQRGLGAIGHDALAQHAIAQHAIAQHAFGQEAIGQDAIRQDASEAAATLAAQGPADQLDPTSPTWLQRLQDDLAADRSPGAVAATLASTVRRGAESVDGSIQIHACHGPARQVEVLREVLLGLLADDPTLEPRDILVMCPDIETFAPLIQAAFGLDDLHFDRAAHPAHQLRVQLADRALTATNPLMAVAARLVDLAAGRITARDLLDLAADPPVRRRFAFDESDLEQLGRWVEQAGVRWGLDLRHRGRYGLPDVGDNTWSAGLDRLLLGVTRGGADHAAAGRLPLEDVDSAAIDLAGRLAEFVDRIELIRTSFIGSHSARAWANALREGVDAVTDVPLSDIWQRAELDRELRQVTASSTGELHLQLGDVRALLNDRLVGRPNRANFRTGGLTVCTMVPMRSVPHRVIALLGLDDGSFPRGSAVDGDDVLARRPLTGERDTRSEDRQLLLDAICAATDTLVVTYTGADPQTGASRPPAVPLGELIDAARATIGLPITDDNDPVRPAGTAPVRHHPLQAFDAQNLQAGDSPPAPDLPFSFDPTALDAARAARTPHPAPGPGIILTGPLPAAEVRDLDLAELIAFFDNPARAFLRGRLGVGLPLEDEPPSDAIPIELDNLEHWAVGDRALAELLAGRSPSQIVDAERLRGTLPPRELGTAVLNDVGPIGEAIAGATAAVRREIGAPSGDPVRAVDVALDLPDGRRLTGTVGQVLGRTHLVTTYSTQRAKQRLHLWIALLALTAGAEPGPWQAVGVGRRGRGAGLVRVGTIAPDDARAALLDLIAVHDMGRREPLPLFPATSYEYATKLGTNPRSGVRADELAGRAWEGGRFADDAGERAEKWIARVHGRHVPYAAVTAAPPSAETWPGMPRRYAEVVPHRLGQLALRVWLPAIEAGVTS</sequence>
<proteinExistence type="inferred from homology"/>
<feature type="domain" description="RecC C-terminal" evidence="12">
    <location>
        <begin position="875"/>
        <end position="1107"/>
    </location>
</feature>
<feature type="region of interest" description="Disordered" evidence="11">
    <location>
        <begin position="347"/>
        <end position="366"/>
    </location>
</feature>
<evidence type="ECO:0000313" key="14">
    <source>
        <dbReference type="Proteomes" id="UP001501475"/>
    </source>
</evidence>
<keyword evidence="3 10" id="KW-0227">DNA damage</keyword>
<dbReference type="InterPro" id="IPR011335">
    <property type="entry name" value="Restrct_endonuc-II-like"/>
</dbReference>
<dbReference type="Pfam" id="PF17946">
    <property type="entry name" value="RecC_C"/>
    <property type="match status" value="1"/>
</dbReference>
<evidence type="ECO:0000256" key="11">
    <source>
        <dbReference type="SAM" id="MobiDB-lite"/>
    </source>
</evidence>
<evidence type="ECO:0000256" key="7">
    <source>
        <dbReference type="ARBA" id="ARBA00022840"/>
    </source>
</evidence>
<dbReference type="HAMAP" id="MF_01486">
    <property type="entry name" value="RecC"/>
    <property type="match status" value="1"/>
</dbReference>
<dbReference type="NCBIfam" id="TIGR01450">
    <property type="entry name" value="recC"/>
    <property type="match status" value="1"/>
</dbReference>